<evidence type="ECO:0000313" key="2">
    <source>
        <dbReference type="EMBL" id="GID52767.1"/>
    </source>
</evidence>
<keyword evidence="1" id="KW-0472">Membrane</keyword>
<feature type="transmembrane region" description="Helical" evidence="1">
    <location>
        <begin position="6"/>
        <end position="24"/>
    </location>
</feature>
<dbReference type="EMBL" id="BOMG01000023">
    <property type="protein sequence ID" value="GID52767.1"/>
    <property type="molecule type" value="Genomic_DNA"/>
</dbReference>
<keyword evidence="3" id="KW-1185">Reference proteome</keyword>
<proteinExistence type="predicted"/>
<comment type="caution">
    <text evidence="2">The sequence shown here is derived from an EMBL/GenBank/DDBJ whole genome shotgun (WGS) entry which is preliminary data.</text>
</comment>
<accession>A0ABQ3X2M6</accession>
<keyword evidence="1" id="KW-0812">Transmembrane</keyword>
<dbReference type="RefSeq" id="WP_203793704.1">
    <property type="nucleotide sequence ID" value="NZ_BAAAQE010000076.1"/>
</dbReference>
<gene>
    <name evidence="2" type="ORF">Aco03nite_011710</name>
</gene>
<name>A0ABQ3X2M6_9ACTN</name>
<reference evidence="2 3" key="1">
    <citation type="submission" date="2021-01" db="EMBL/GenBank/DDBJ databases">
        <title>Whole genome shotgun sequence of Actinoplanes couchii NBRC 106145.</title>
        <authorList>
            <person name="Komaki H."/>
            <person name="Tamura T."/>
        </authorList>
    </citation>
    <scope>NUCLEOTIDE SEQUENCE [LARGE SCALE GENOMIC DNA]</scope>
    <source>
        <strain evidence="2 3">NBRC 106145</strain>
    </source>
</reference>
<evidence type="ECO:0000256" key="1">
    <source>
        <dbReference type="SAM" id="Phobius"/>
    </source>
</evidence>
<dbReference type="Proteomes" id="UP000612282">
    <property type="component" value="Unassembled WGS sequence"/>
</dbReference>
<organism evidence="2 3">
    <name type="scientific">Actinoplanes couchii</name>
    <dbReference type="NCBI Taxonomy" id="403638"/>
    <lineage>
        <taxon>Bacteria</taxon>
        <taxon>Bacillati</taxon>
        <taxon>Actinomycetota</taxon>
        <taxon>Actinomycetes</taxon>
        <taxon>Micromonosporales</taxon>
        <taxon>Micromonosporaceae</taxon>
        <taxon>Actinoplanes</taxon>
    </lineage>
</organism>
<evidence type="ECO:0000313" key="3">
    <source>
        <dbReference type="Proteomes" id="UP000612282"/>
    </source>
</evidence>
<sequence length="66" mass="7674">MPTDNVTEIVACIMISALIAYLGGRIHQWYRLGLERDRSFRDGYQHGYRAFFVMASRGIHGDQRKQ</sequence>
<keyword evidence="1" id="KW-1133">Transmembrane helix</keyword>
<protein>
    <submittedName>
        <fullName evidence="2">Uncharacterized protein</fullName>
    </submittedName>
</protein>